<evidence type="ECO:0000256" key="1">
    <source>
        <dbReference type="SAM" id="MobiDB-lite"/>
    </source>
</evidence>
<keyword evidence="4" id="KW-1185">Reference proteome</keyword>
<evidence type="ECO:0000313" key="3">
    <source>
        <dbReference type="EMBL" id="ADD41961.1"/>
    </source>
</evidence>
<dbReference type="STRING" id="446470.Snas_2272"/>
<evidence type="ECO:0000313" key="4">
    <source>
        <dbReference type="Proteomes" id="UP000000844"/>
    </source>
</evidence>
<feature type="region of interest" description="Disordered" evidence="1">
    <location>
        <begin position="62"/>
        <end position="82"/>
    </location>
</feature>
<dbReference type="InterPro" id="IPR011042">
    <property type="entry name" value="6-blade_b-propeller_TolB-like"/>
</dbReference>
<dbReference type="Gene3D" id="2.120.10.30">
    <property type="entry name" value="TolB, C-terminal domain"/>
    <property type="match status" value="1"/>
</dbReference>
<organism evidence="3 4">
    <name type="scientific">Stackebrandtia nassauensis (strain DSM 44728 / CIP 108903 / NRRL B-16338 / NBRC 102104 / LLR-40K-21)</name>
    <dbReference type="NCBI Taxonomy" id="446470"/>
    <lineage>
        <taxon>Bacteria</taxon>
        <taxon>Bacillati</taxon>
        <taxon>Actinomycetota</taxon>
        <taxon>Actinomycetes</taxon>
        <taxon>Glycomycetales</taxon>
        <taxon>Glycomycetaceae</taxon>
        <taxon>Stackebrandtia</taxon>
    </lineage>
</organism>
<keyword evidence="2" id="KW-1133">Transmembrane helix</keyword>
<reference evidence="3 4" key="1">
    <citation type="journal article" date="2009" name="Stand. Genomic Sci.">
        <title>Complete genome sequence of Stackebrandtia nassauensis type strain (LLR-40K-21).</title>
        <authorList>
            <person name="Munk C."/>
            <person name="Lapidus A."/>
            <person name="Copeland A."/>
            <person name="Jando M."/>
            <person name="Mayilraj S."/>
            <person name="Glavina Del Rio T."/>
            <person name="Nolan M."/>
            <person name="Chen F."/>
            <person name="Lucas S."/>
            <person name="Tice H."/>
            <person name="Cheng J.F."/>
            <person name="Han C."/>
            <person name="Detter J.C."/>
            <person name="Bruce D."/>
            <person name="Goodwin L."/>
            <person name="Chain P."/>
            <person name="Pitluck S."/>
            <person name="Goker M."/>
            <person name="Ovchinikova G."/>
            <person name="Pati A."/>
            <person name="Ivanova N."/>
            <person name="Mavromatis K."/>
            <person name="Chen A."/>
            <person name="Palaniappan K."/>
            <person name="Land M."/>
            <person name="Hauser L."/>
            <person name="Chang Y.J."/>
            <person name="Jeffries C.D."/>
            <person name="Bristow J."/>
            <person name="Eisen J.A."/>
            <person name="Markowitz V."/>
            <person name="Hugenholtz P."/>
            <person name="Kyrpides N.C."/>
            <person name="Klenk H.P."/>
        </authorList>
    </citation>
    <scope>NUCLEOTIDE SEQUENCE [LARGE SCALE GENOMIC DNA]</scope>
    <source>
        <strain evidence="4">DSM 44728 / CIP 108903 / NRRL B-16338 / NBRC 102104 / LLR-40K-21</strain>
    </source>
</reference>
<evidence type="ECO:0000256" key="2">
    <source>
        <dbReference type="SAM" id="Phobius"/>
    </source>
</evidence>
<protein>
    <submittedName>
        <fullName evidence="3">Uncharacterized protein</fullName>
    </submittedName>
</protein>
<dbReference type="OrthoDB" id="3347970at2"/>
<feature type="transmembrane region" description="Helical" evidence="2">
    <location>
        <begin position="38"/>
        <end position="59"/>
    </location>
</feature>
<sequence length="348" mass="37190">MNNEFREHLTELANKMNGIDMYDNVLTASRKRTIRRTVLAAGAAVVMVGGLVGVGLTVLPSADAEPPPGDDKKGEQSQGIPGQLYYPDDDGNYTIVEDGENVGNPWAKDSTISHDGKMAAWLEESSGFLIADDAEGTVYGQFPPGKKDLGVDNPCVRPTWSPIDDQLLYAVEIDGDATKLQIQIRDVSTSELTASFPADGACNFRWAADGTGLVAQKGYQGDMVAMDVDGSGRNEFSVESQGAEVSLFSVSAGTKEICVAQGFQHSDDEPYSRTCNTTVDPETGQVGGSVSGGGGVDAVHYTADGNTLIRKSTENGMSVTLYDAKRGVLAEYKEPEEYADYRLAQYLP</sequence>
<gene>
    <name evidence="3" type="ordered locus">Snas_2272</name>
</gene>
<name>D3Q3C0_STANL</name>
<dbReference type="Proteomes" id="UP000000844">
    <property type="component" value="Chromosome"/>
</dbReference>
<keyword evidence="2" id="KW-0472">Membrane</keyword>
<dbReference type="eggNOG" id="COG0823">
    <property type="taxonomic scope" value="Bacteria"/>
</dbReference>
<dbReference type="RefSeq" id="WP_013017532.1">
    <property type="nucleotide sequence ID" value="NC_013947.1"/>
</dbReference>
<keyword evidence="2" id="KW-0812">Transmembrane</keyword>
<proteinExistence type="predicted"/>
<dbReference type="EMBL" id="CP001778">
    <property type="protein sequence ID" value="ADD41961.1"/>
    <property type="molecule type" value="Genomic_DNA"/>
</dbReference>
<dbReference type="HOGENOM" id="CLU_796722_0_0_11"/>
<dbReference type="SUPFAM" id="SSF82171">
    <property type="entry name" value="DPP6 N-terminal domain-like"/>
    <property type="match status" value="1"/>
</dbReference>
<dbReference type="AlphaFoldDB" id="D3Q3C0"/>
<accession>D3Q3C0</accession>
<dbReference type="KEGG" id="sna:Snas_2272"/>